<reference evidence="1" key="1">
    <citation type="journal article" date="2023" name="G3 (Bethesda)">
        <title>A reference genome for the long-term kleptoplast-retaining sea slug Elysia crispata morphotype clarki.</title>
        <authorList>
            <person name="Eastman K.E."/>
            <person name="Pendleton A.L."/>
            <person name="Shaikh M.A."/>
            <person name="Suttiyut T."/>
            <person name="Ogas R."/>
            <person name="Tomko P."/>
            <person name="Gavelis G."/>
            <person name="Widhalm J.R."/>
            <person name="Wisecaver J.H."/>
        </authorList>
    </citation>
    <scope>NUCLEOTIDE SEQUENCE</scope>
    <source>
        <strain evidence="1">ECLA1</strain>
    </source>
</reference>
<accession>A0AAE0YI04</accession>
<protein>
    <submittedName>
        <fullName evidence="1">Uncharacterized protein</fullName>
    </submittedName>
</protein>
<name>A0AAE0YI04_9GAST</name>
<sequence length="331" mass="37155">MLATAGLGNCVGGLRLATHQAQHADLANSGYHGAWGRTWWAGWETTECDASPQAREGRREEAGRRVSLTCRRFSDDSFWTSCSWPMLDMVATVSGDSIKTLELQTGKTQLQQQLLQQCYSLTCELQLSWWELVPQGASVSPSESNIGALSFPIPSCTSQKVERNCKTVGFQHTAFILIVLPHSLFTLELRGQDEVLPEGRLSSRVPRPGHKNLETRIARSDIFITRHHRLDELNTTWLHPGGRLLSDNWIPNHTRELGSLRILFQEVKFVVFFIDTVKLSTGRDKGLSTVSMSRMSQFPEPPSTSHIATTFTSMDHLARETYTQALTHLYS</sequence>
<dbReference type="EMBL" id="JAWDGP010006119">
    <property type="protein sequence ID" value="KAK3746707.1"/>
    <property type="molecule type" value="Genomic_DNA"/>
</dbReference>
<proteinExistence type="predicted"/>
<dbReference type="AlphaFoldDB" id="A0AAE0YI04"/>
<organism evidence="1 2">
    <name type="scientific">Elysia crispata</name>
    <name type="common">lettuce slug</name>
    <dbReference type="NCBI Taxonomy" id="231223"/>
    <lineage>
        <taxon>Eukaryota</taxon>
        <taxon>Metazoa</taxon>
        <taxon>Spiralia</taxon>
        <taxon>Lophotrochozoa</taxon>
        <taxon>Mollusca</taxon>
        <taxon>Gastropoda</taxon>
        <taxon>Heterobranchia</taxon>
        <taxon>Euthyneura</taxon>
        <taxon>Panpulmonata</taxon>
        <taxon>Sacoglossa</taxon>
        <taxon>Placobranchoidea</taxon>
        <taxon>Plakobranchidae</taxon>
        <taxon>Elysia</taxon>
    </lineage>
</organism>
<evidence type="ECO:0000313" key="1">
    <source>
        <dbReference type="EMBL" id="KAK3746707.1"/>
    </source>
</evidence>
<keyword evidence="2" id="KW-1185">Reference proteome</keyword>
<dbReference type="Proteomes" id="UP001283361">
    <property type="component" value="Unassembled WGS sequence"/>
</dbReference>
<gene>
    <name evidence="1" type="ORF">RRG08_066501</name>
</gene>
<comment type="caution">
    <text evidence="1">The sequence shown here is derived from an EMBL/GenBank/DDBJ whole genome shotgun (WGS) entry which is preliminary data.</text>
</comment>
<evidence type="ECO:0000313" key="2">
    <source>
        <dbReference type="Proteomes" id="UP001283361"/>
    </source>
</evidence>